<accession>A0A5B2XJ38</accession>
<dbReference type="PROSITE" id="PS51257">
    <property type="entry name" value="PROKAR_LIPOPROTEIN"/>
    <property type="match status" value="1"/>
</dbReference>
<evidence type="ECO:0000313" key="4">
    <source>
        <dbReference type="EMBL" id="KAA2263035.1"/>
    </source>
</evidence>
<keyword evidence="2" id="KW-0732">Signal</keyword>
<evidence type="ECO:0000313" key="5">
    <source>
        <dbReference type="Proteomes" id="UP000323454"/>
    </source>
</evidence>
<dbReference type="OrthoDB" id="3268346at2"/>
<feature type="chain" id="PRO_5038581935" evidence="2">
    <location>
        <begin position="18"/>
        <end position="223"/>
    </location>
</feature>
<protein>
    <submittedName>
        <fullName evidence="4">DUF4232 domain-containing protein</fullName>
    </submittedName>
</protein>
<dbReference type="InterPro" id="IPR025326">
    <property type="entry name" value="DUF4232"/>
</dbReference>
<evidence type="ECO:0000256" key="2">
    <source>
        <dbReference type="SAM" id="SignalP"/>
    </source>
</evidence>
<name>A0A5B2XJ38_9PSEU</name>
<feature type="signal peptide" evidence="2">
    <location>
        <begin position="1"/>
        <end position="17"/>
    </location>
</feature>
<reference evidence="4 5" key="2">
    <citation type="submission" date="2019-09" db="EMBL/GenBank/DDBJ databases">
        <authorList>
            <person name="Jin C."/>
        </authorList>
    </citation>
    <scope>NUCLEOTIDE SEQUENCE [LARGE SCALE GENOMIC DNA]</scope>
    <source>
        <strain evidence="4 5">AN110305</strain>
    </source>
</reference>
<feature type="region of interest" description="Disordered" evidence="1">
    <location>
        <begin position="27"/>
        <end position="87"/>
    </location>
</feature>
<feature type="compositionally biased region" description="Low complexity" evidence="1">
    <location>
        <begin position="27"/>
        <end position="80"/>
    </location>
</feature>
<reference evidence="4 5" key="1">
    <citation type="submission" date="2019-09" db="EMBL/GenBank/DDBJ databases">
        <title>Goodfellowia gen. nov., a new genus of the Pseudonocardineae related to Actinoalloteichus, containing Goodfellowia coeruleoviolacea gen. nov., comb. nov. gen. nov., comb. nov.</title>
        <authorList>
            <person name="Labeda D."/>
        </authorList>
    </citation>
    <scope>NUCLEOTIDE SEQUENCE [LARGE SCALE GENOMIC DNA]</scope>
    <source>
        <strain evidence="4 5">AN110305</strain>
    </source>
</reference>
<keyword evidence="5" id="KW-1185">Reference proteome</keyword>
<sequence>MQRLVNGGALVCGGVLAAALVAGCGSGTTPSGSGGTPLPVSSGSASPSGTTGSTGSAPAPAPNSPTASPAAPPAQTGSTGCRSTELGIGLGQGNGAAGTIFRPIQFTNKSDHPCVLQGFPGVSYVAGDDGHQVGAAAARDGGEGAAVTLPPGGIASAAVGFAQIGNFDPATCQPTPVRGIRVYPPGETAAMFVDLSGQQGCAGNTGQSVQLRVQTVQSGAGGA</sequence>
<feature type="domain" description="DUF4232" evidence="3">
    <location>
        <begin position="81"/>
        <end position="217"/>
    </location>
</feature>
<evidence type="ECO:0000256" key="1">
    <source>
        <dbReference type="SAM" id="MobiDB-lite"/>
    </source>
</evidence>
<organism evidence="4 5">
    <name type="scientific">Solihabitans fulvus</name>
    <dbReference type="NCBI Taxonomy" id="1892852"/>
    <lineage>
        <taxon>Bacteria</taxon>
        <taxon>Bacillati</taxon>
        <taxon>Actinomycetota</taxon>
        <taxon>Actinomycetes</taxon>
        <taxon>Pseudonocardiales</taxon>
        <taxon>Pseudonocardiaceae</taxon>
        <taxon>Solihabitans</taxon>
    </lineage>
</organism>
<comment type="caution">
    <text evidence="4">The sequence shown here is derived from an EMBL/GenBank/DDBJ whole genome shotgun (WGS) entry which is preliminary data.</text>
</comment>
<proteinExistence type="predicted"/>
<dbReference type="EMBL" id="VUOB01000019">
    <property type="protein sequence ID" value="KAA2263035.1"/>
    <property type="molecule type" value="Genomic_DNA"/>
</dbReference>
<evidence type="ECO:0000259" key="3">
    <source>
        <dbReference type="Pfam" id="PF14016"/>
    </source>
</evidence>
<dbReference type="Proteomes" id="UP000323454">
    <property type="component" value="Unassembled WGS sequence"/>
</dbReference>
<dbReference type="Pfam" id="PF14016">
    <property type="entry name" value="DUF4232"/>
    <property type="match status" value="1"/>
</dbReference>
<dbReference type="AlphaFoldDB" id="A0A5B2XJ38"/>
<gene>
    <name evidence="4" type="ORF">F0L68_10985</name>
</gene>